<reference evidence="3" key="1">
    <citation type="submission" date="2016-06" db="UniProtKB">
        <authorList>
            <consortium name="WormBaseParasite"/>
        </authorList>
    </citation>
    <scope>IDENTIFICATION</scope>
</reference>
<organism evidence="2 3">
    <name type="scientific">Toxocara canis</name>
    <name type="common">Canine roundworm</name>
    <dbReference type="NCBI Taxonomy" id="6265"/>
    <lineage>
        <taxon>Eukaryota</taxon>
        <taxon>Metazoa</taxon>
        <taxon>Ecdysozoa</taxon>
        <taxon>Nematoda</taxon>
        <taxon>Chromadorea</taxon>
        <taxon>Rhabditida</taxon>
        <taxon>Spirurina</taxon>
        <taxon>Ascaridomorpha</taxon>
        <taxon>Ascaridoidea</taxon>
        <taxon>Toxocaridae</taxon>
        <taxon>Toxocara</taxon>
    </lineage>
</organism>
<evidence type="ECO:0000313" key="3">
    <source>
        <dbReference type="WBParaSite" id="TCNE_0000394501-mRNA-1"/>
    </source>
</evidence>
<sequence length="116" mass="12937">MGSVAQPRCRGGSMYCYHVSSGAKALELIMEMAKAYANHAEIAERAIVVLDTDVAYWQEIINTWPPLPLISKVPGCMPVCKIAGEMYVDVCAPYEDDLKHRRSLTASILRRVRQPI</sequence>
<evidence type="ECO:0000313" key="1">
    <source>
        <dbReference type="EMBL" id="VDM29662.1"/>
    </source>
</evidence>
<name>A0A183U625_TOXCA</name>
<proteinExistence type="predicted"/>
<dbReference type="AlphaFoldDB" id="A0A183U625"/>
<gene>
    <name evidence="1" type="ORF">TCNE_LOCUS3945</name>
</gene>
<reference evidence="1 2" key="2">
    <citation type="submission" date="2018-11" db="EMBL/GenBank/DDBJ databases">
        <authorList>
            <consortium name="Pathogen Informatics"/>
        </authorList>
    </citation>
    <scope>NUCLEOTIDE SEQUENCE [LARGE SCALE GENOMIC DNA]</scope>
</reference>
<dbReference type="WBParaSite" id="TCNE_0000394501-mRNA-1">
    <property type="protein sequence ID" value="TCNE_0000394501-mRNA-1"/>
    <property type="gene ID" value="TCNE_0000394501"/>
</dbReference>
<dbReference type="EMBL" id="UYWY01005765">
    <property type="protein sequence ID" value="VDM29662.1"/>
    <property type="molecule type" value="Genomic_DNA"/>
</dbReference>
<protein>
    <submittedName>
        <fullName evidence="3">UbiD family decarboxylase</fullName>
    </submittedName>
</protein>
<dbReference type="Proteomes" id="UP000050794">
    <property type="component" value="Unassembled WGS sequence"/>
</dbReference>
<accession>A0A183U625</accession>
<keyword evidence="2" id="KW-1185">Reference proteome</keyword>
<evidence type="ECO:0000313" key="2">
    <source>
        <dbReference type="Proteomes" id="UP000050794"/>
    </source>
</evidence>